<dbReference type="AlphaFoldDB" id="A0A921FLW4"/>
<dbReference type="InterPro" id="IPR003691">
    <property type="entry name" value="FluC"/>
</dbReference>
<accession>A0A921FLW4</accession>
<dbReference type="RefSeq" id="WP_303904693.1">
    <property type="nucleotide sequence ID" value="NZ_DYXC01000072.1"/>
</dbReference>
<evidence type="ECO:0000256" key="2">
    <source>
        <dbReference type="ARBA" id="ARBA00022475"/>
    </source>
</evidence>
<feature type="transmembrane region" description="Helical" evidence="10">
    <location>
        <begin position="25"/>
        <end position="47"/>
    </location>
</feature>
<evidence type="ECO:0000256" key="5">
    <source>
        <dbReference type="ARBA" id="ARBA00023136"/>
    </source>
</evidence>
<comment type="function">
    <text evidence="9">Fluoride-specific ion channel. Important for reducing fluoride concentration in the cell, thus reducing its toxicity.</text>
</comment>
<evidence type="ECO:0000256" key="8">
    <source>
        <dbReference type="ARBA" id="ARBA00035585"/>
    </source>
</evidence>
<sequence length="114" mass="12028">MTVFLLAAALAAVLRYLADLYLPRYGILLVNIIGSFIAGGILTLGAIVQIHETVVQVIFGGFAGSLTTYSTVAIVAAEQYGNRTGRATRTWFAHVGLSIVACVCGVIVTRLISL</sequence>
<protein>
    <recommendedName>
        <fullName evidence="10">Fluoride-specific ion channel</fullName>
    </recommendedName>
</protein>
<dbReference type="Proteomes" id="UP000703315">
    <property type="component" value="Unassembled WGS sequence"/>
</dbReference>
<evidence type="ECO:0000256" key="1">
    <source>
        <dbReference type="ARBA" id="ARBA00004651"/>
    </source>
</evidence>
<keyword evidence="6" id="KW-0407">Ion channel</keyword>
<dbReference type="GO" id="GO:0005886">
    <property type="term" value="C:plasma membrane"/>
    <property type="evidence" value="ECO:0007669"/>
    <property type="project" value="UniProtKB-SubCell"/>
</dbReference>
<feature type="transmembrane region" description="Helical" evidence="10">
    <location>
        <begin position="54"/>
        <end position="76"/>
    </location>
</feature>
<keyword evidence="4 10" id="KW-1133">Transmembrane helix</keyword>
<reference evidence="11" key="1">
    <citation type="journal article" date="2021" name="PeerJ">
        <title>Extensive microbial diversity within the chicken gut microbiome revealed by metagenomics and culture.</title>
        <authorList>
            <person name="Gilroy R."/>
            <person name="Ravi A."/>
            <person name="Getino M."/>
            <person name="Pursley I."/>
            <person name="Horton D.L."/>
            <person name="Alikhan N.F."/>
            <person name="Baker D."/>
            <person name="Gharbi K."/>
            <person name="Hall N."/>
            <person name="Watson M."/>
            <person name="Adriaenssens E.M."/>
            <person name="Foster-Nyarko E."/>
            <person name="Jarju S."/>
            <person name="Secka A."/>
            <person name="Antonio M."/>
            <person name="Oren A."/>
            <person name="Chaudhuri R.R."/>
            <person name="La Ragione R."/>
            <person name="Hildebrand F."/>
            <person name="Pallen M.J."/>
        </authorList>
    </citation>
    <scope>NUCLEOTIDE SEQUENCE</scope>
    <source>
        <strain evidence="11">ChiHjej13B12-14962</strain>
    </source>
</reference>
<keyword evidence="6" id="KW-0406">Ion transport</keyword>
<organism evidence="11 12">
    <name type="scientific">Enteractinococcus helveticum</name>
    <dbReference type="NCBI Taxonomy" id="1837282"/>
    <lineage>
        <taxon>Bacteria</taxon>
        <taxon>Bacillati</taxon>
        <taxon>Actinomycetota</taxon>
        <taxon>Actinomycetes</taxon>
        <taxon>Micrococcales</taxon>
        <taxon>Micrococcaceae</taxon>
    </lineage>
</organism>
<evidence type="ECO:0000256" key="6">
    <source>
        <dbReference type="ARBA" id="ARBA00023303"/>
    </source>
</evidence>
<reference evidence="11" key="2">
    <citation type="submission" date="2021-09" db="EMBL/GenBank/DDBJ databases">
        <authorList>
            <person name="Gilroy R."/>
        </authorList>
    </citation>
    <scope>NUCLEOTIDE SEQUENCE</scope>
    <source>
        <strain evidence="11">ChiHjej13B12-14962</strain>
    </source>
</reference>
<feature type="transmembrane region" description="Helical" evidence="10">
    <location>
        <begin position="91"/>
        <end position="112"/>
    </location>
</feature>
<keyword evidence="5 10" id="KW-0472">Membrane</keyword>
<name>A0A921FLW4_9MICC</name>
<comment type="catalytic activity">
    <reaction evidence="8">
        <text>fluoride(in) = fluoride(out)</text>
        <dbReference type="Rhea" id="RHEA:76159"/>
        <dbReference type="ChEBI" id="CHEBI:17051"/>
    </reaction>
    <physiologicalReaction direction="left-to-right" evidence="8">
        <dbReference type="Rhea" id="RHEA:76160"/>
    </physiologicalReaction>
</comment>
<proteinExistence type="inferred from homology"/>
<dbReference type="GO" id="GO:0034220">
    <property type="term" value="P:monoatomic ion transmembrane transport"/>
    <property type="evidence" value="ECO:0007669"/>
    <property type="project" value="UniProtKB-KW"/>
</dbReference>
<evidence type="ECO:0000313" key="11">
    <source>
        <dbReference type="EMBL" id="HJF14463.1"/>
    </source>
</evidence>
<evidence type="ECO:0000256" key="4">
    <source>
        <dbReference type="ARBA" id="ARBA00022989"/>
    </source>
</evidence>
<comment type="similarity">
    <text evidence="7 10">Belongs to the fluoride channel Fluc/FEX (TC 1.A.43) family.</text>
</comment>
<dbReference type="EMBL" id="DYXC01000072">
    <property type="protein sequence ID" value="HJF14463.1"/>
    <property type="molecule type" value="Genomic_DNA"/>
</dbReference>
<evidence type="ECO:0000256" key="3">
    <source>
        <dbReference type="ARBA" id="ARBA00022692"/>
    </source>
</evidence>
<evidence type="ECO:0000313" key="12">
    <source>
        <dbReference type="Proteomes" id="UP000703315"/>
    </source>
</evidence>
<gene>
    <name evidence="11" type="ORF">K8V32_06600</name>
</gene>
<dbReference type="Pfam" id="PF02537">
    <property type="entry name" value="CRCB"/>
    <property type="match status" value="1"/>
</dbReference>
<comment type="caution">
    <text evidence="11">The sequence shown here is derived from an EMBL/GenBank/DDBJ whole genome shotgun (WGS) entry which is preliminary data.</text>
</comment>
<keyword evidence="2 10" id="KW-1003">Cell membrane</keyword>
<keyword evidence="3 10" id="KW-0812">Transmembrane</keyword>
<evidence type="ECO:0000256" key="9">
    <source>
        <dbReference type="ARBA" id="ARBA00049940"/>
    </source>
</evidence>
<comment type="subcellular location">
    <subcellularLocation>
        <location evidence="1">Cell membrane</location>
        <topology evidence="1">Multi-pass membrane protein</topology>
    </subcellularLocation>
</comment>
<evidence type="ECO:0000256" key="7">
    <source>
        <dbReference type="ARBA" id="ARBA00035120"/>
    </source>
</evidence>
<evidence type="ECO:0000256" key="10">
    <source>
        <dbReference type="RuleBase" id="RU004340"/>
    </source>
</evidence>
<keyword evidence="6" id="KW-0813">Transport</keyword>